<evidence type="ECO:0000259" key="8">
    <source>
        <dbReference type="PROSITE" id="PS50878"/>
    </source>
</evidence>
<dbReference type="CDD" id="cd01647">
    <property type="entry name" value="RT_LTR"/>
    <property type="match status" value="1"/>
</dbReference>
<evidence type="ECO:0000256" key="6">
    <source>
        <dbReference type="ARBA" id="ARBA00022918"/>
    </source>
</evidence>
<proteinExistence type="predicted"/>
<dbReference type="Pfam" id="PF17917">
    <property type="entry name" value="RT_RNaseH"/>
    <property type="match status" value="1"/>
</dbReference>
<dbReference type="InterPro" id="IPR050951">
    <property type="entry name" value="Retrovirus_Pol_polyprotein"/>
</dbReference>
<keyword evidence="5" id="KW-0378">Hydrolase</keyword>
<keyword evidence="4" id="KW-0255">Endonuclease</keyword>
<dbReference type="AlphaFoldDB" id="A0A1W5CWH4"/>
<feature type="region of interest" description="Disordered" evidence="7">
    <location>
        <begin position="162"/>
        <end position="187"/>
    </location>
</feature>
<feature type="domain" description="Reverse transcriptase" evidence="8">
    <location>
        <begin position="613"/>
        <end position="805"/>
    </location>
</feature>
<dbReference type="InterPro" id="IPR000477">
    <property type="entry name" value="RT_dom"/>
</dbReference>
<accession>A0A1W5CWH4</accession>
<dbReference type="PANTHER" id="PTHR37984:SF5">
    <property type="entry name" value="PROTEIN NYNRIN-LIKE"/>
    <property type="match status" value="1"/>
</dbReference>
<dbReference type="PANTHER" id="PTHR37984">
    <property type="entry name" value="PROTEIN CBG26694"/>
    <property type="match status" value="1"/>
</dbReference>
<dbReference type="Proteomes" id="UP000192927">
    <property type="component" value="Unassembled WGS sequence"/>
</dbReference>
<evidence type="ECO:0000313" key="9">
    <source>
        <dbReference type="EMBL" id="SLM35217.1"/>
    </source>
</evidence>
<evidence type="ECO:0000313" key="10">
    <source>
        <dbReference type="Proteomes" id="UP000192927"/>
    </source>
</evidence>
<dbReference type="GO" id="GO:0003676">
    <property type="term" value="F:nucleic acid binding"/>
    <property type="evidence" value="ECO:0007669"/>
    <property type="project" value="InterPro"/>
</dbReference>
<dbReference type="InterPro" id="IPR043502">
    <property type="entry name" value="DNA/RNA_pol_sf"/>
</dbReference>
<evidence type="ECO:0000256" key="2">
    <source>
        <dbReference type="ARBA" id="ARBA00022695"/>
    </source>
</evidence>
<dbReference type="GO" id="GO:0016787">
    <property type="term" value="F:hydrolase activity"/>
    <property type="evidence" value="ECO:0007669"/>
    <property type="project" value="UniProtKB-KW"/>
</dbReference>
<dbReference type="SUPFAM" id="SSF56672">
    <property type="entry name" value="DNA/RNA polymerases"/>
    <property type="match status" value="1"/>
</dbReference>
<evidence type="ECO:0000256" key="5">
    <source>
        <dbReference type="ARBA" id="ARBA00022801"/>
    </source>
</evidence>
<feature type="region of interest" description="Disordered" evidence="7">
    <location>
        <begin position="1"/>
        <end position="57"/>
    </location>
</feature>
<keyword evidence="6 9" id="KW-0695">RNA-directed DNA polymerase</keyword>
<feature type="compositionally biased region" description="Basic and acidic residues" evidence="7">
    <location>
        <begin position="1"/>
        <end position="12"/>
    </location>
</feature>
<dbReference type="InterPro" id="IPR036397">
    <property type="entry name" value="RNaseH_sf"/>
</dbReference>
<keyword evidence="2" id="KW-0548">Nucleotidyltransferase</keyword>
<keyword evidence="1" id="KW-0808">Transferase</keyword>
<organism evidence="9 10">
    <name type="scientific">Lasallia pustulata</name>
    <dbReference type="NCBI Taxonomy" id="136370"/>
    <lineage>
        <taxon>Eukaryota</taxon>
        <taxon>Fungi</taxon>
        <taxon>Dikarya</taxon>
        <taxon>Ascomycota</taxon>
        <taxon>Pezizomycotina</taxon>
        <taxon>Lecanoromycetes</taxon>
        <taxon>OSLEUM clade</taxon>
        <taxon>Umbilicariomycetidae</taxon>
        <taxon>Umbilicariales</taxon>
        <taxon>Umbilicariaceae</taxon>
        <taxon>Lasallia</taxon>
    </lineage>
</organism>
<dbReference type="InterPro" id="IPR056924">
    <property type="entry name" value="SH3_Tf2-1"/>
</dbReference>
<keyword evidence="3" id="KW-0540">Nuclease</keyword>
<dbReference type="Gene3D" id="3.30.420.10">
    <property type="entry name" value="Ribonuclease H-like superfamily/Ribonuclease H"/>
    <property type="match status" value="1"/>
</dbReference>
<keyword evidence="10" id="KW-1185">Reference proteome</keyword>
<protein>
    <submittedName>
        <fullName evidence="9">Reverse transcriptase domain protein</fullName>
    </submittedName>
</protein>
<evidence type="ECO:0000256" key="1">
    <source>
        <dbReference type="ARBA" id="ARBA00022679"/>
    </source>
</evidence>
<dbReference type="PROSITE" id="PS50878">
    <property type="entry name" value="RT_POL"/>
    <property type="match status" value="1"/>
</dbReference>
<dbReference type="GO" id="GO:0003964">
    <property type="term" value="F:RNA-directed DNA polymerase activity"/>
    <property type="evidence" value="ECO:0007669"/>
    <property type="project" value="UniProtKB-KW"/>
</dbReference>
<dbReference type="EMBL" id="FWEW01000590">
    <property type="protein sequence ID" value="SLM35217.1"/>
    <property type="molecule type" value="Genomic_DNA"/>
</dbReference>
<dbReference type="Gene3D" id="3.10.10.10">
    <property type="entry name" value="HIV Type 1 Reverse Transcriptase, subunit A, domain 1"/>
    <property type="match status" value="1"/>
</dbReference>
<dbReference type="Gene3D" id="3.30.70.270">
    <property type="match status" value="2"/>
</dbReference>
<reference evidence="10" key="1">
    <citation type="submission" date="2017-03" db="EMBL/GenBank/DDBJ databases">
        <authorList>
            <person name="Sharma R."/>
            <person name="Thines M."/>
        </authorList>
    </citation>
    <scope>NUCLEOTIDE SEQUENCE [LARGE SCALE GENOMIC DNA]</scope>
</reference>
<dbReference type="GO" id="GO:0004519">
    <property type="term" value="F:endonuclease activity"/>
    <property type="evidence" value="ECO:0007669"/>
    <property type="project" value="UniProtKB-KW"/>
</dbReference>
<evidence type="ECO:0000256" key="4">
    <source>
        <dbReference type="ARBA" id="ARBA00022759"/>
    </source>
</evidence>
<evidence type="ECO:0000256" key="3">
    <source>
        <dbReference type="ARBA" id="ARBA00022722"/>
    </source>
</evidence>
<dbReference type="Pfam" id="PF24626">
    <property type="entry name" value="SH3_Tf2-1"/>
    <property type="match status" value="1"/>
</dbReference>
<dbReference type="CDD" id="cd09274">
    <property type="entry name" value="RNase_HI_RT_Ty3"/>
    <property type="match status" value="1"/>
</dbReference>
<dbReference type="Pfam" id="PF00078">
    <property type="entry name" value="RVT_1"/>
    <property type="match status" value="1"/>
</dbReference>
<dbReference type="InterPro" id="IPR041373">
    <property type="entry name" value="RT_RNaseH"/>
</dbReference>
<name>A0A1W5CWH4_9LECA</name>
<feature type="compositionally biased region" description="Polar residues" evidence="7">
    <location>
        <begin position="162"/>
        <end position="177"/>
    </location>
</feature>
<sequence>MENERHPHKDTTTNKNKTMDSINTQRVGKLLKKTEGRRISVVPANAPDGPEDAPTPGDIKNVKQLRHWAVNEPEEYLEWLNKFRYEQDEAFKGLQDWHRLAEITQDTLHGADLVQIRLQEAKKENTRLKDELIPLRGELEAKDERIAQLDELLMLAEQQVQQSRETTPLSSASLTTKRSAKFPDPPVFTGEITDGKEMSPKFEPWALHVHDKLQMNHDHFKTDAAKTAYVFTRLSGNAMDHINSYRAVDPNHFKTSDSVLNALREIYDDPNRQENAQISFCELRQDIKTPFPQFFSEFNRLARYLQFPEIVLIEDLKEKVLSRMQKVLSESSEDFTTLTNLKDRLICLDNQQRNYFASRQKANTETEITKMTPTSKTGSQFKPKVNTTLVQEVNTTKSTEVPGSTYIPQSNKPAAETTCWKCRCDQLRCSFSNKIPAPNSAKLVDKAVITESPKYSILKREKAPSEKKSLPVPGSTTPLLPDKTFNNTVDIAIIGAAAFNRLHTRQQYQDGVQPFSMTIQGMEKALSEQTADNTSEINISVLSMEEVLAKVPLPYQDLKDAFDPVKAKQLPPHRSYDHEIKIEGDRTKLPQSRVYPLSNYKLQKLKEYLDENLKKGFISPSHAPYASPVLFAVKPNRSLRVCVDYRKLNAITKRKRYPIPLIEETLAKVTGCKYLTKLDVIAAFNKLRMHPNSEDYTTFITSMGAYKYHVLPFGLTNGPANYQHYMNDVLWDHLNDLCSAYLDDILIYSKTLKEHTQHVRAVLQKLIDAGLQVNIEKYSKKVQVAVDWSTPTNLKQVQAFIGFCNFYCRFIKGFSKIVGPMLKLTQKDSSDHVNAGVLSQYDDDKVLHPVAFYSKNMVPAECNYEIYDKELLAIIRCLEYWRPELEATELPVEIFTDYKALEHFMTSKALTRRQVCWAEKLSEYNFKIMYQTGAKNVKADALTRKPGDKPINEEDDRLKYQHQTIFTPDRLEIKQANQDIEKQLWIYCNYMQDDWVRLLPMAEFADNNAVSAGTSMTPFLANKGFHPRMTFGPDDTNYETARERIQAAKAEDITSTMENILELMKKNAAKSQETMKRHADKHRKEITDEVGDQVFLSSRNITTDRPSKKIEDKMLGPFPIVKKLGTSYELELPQTMKVHNVFHSNLLRKDPGDPLPGQIQEPPGPIVTADGEEWDLADILNSRWHYGRLQY</sequence>
<dbReference type="InterPro" id="IPR043128">
    <property type="entry name" value="Rev_trsase/Diguanyl_cyclase"/>
</dbReference>
<evidence type="ECO:0000256" key="7">
    <source>
        <dbReference type="SAM" id="MobiDB-lite"/>
    </source>
</evidence>